<dbReference type="InterPro" id="IPR036688">
    <property type="entry name" value="MoeA_C_domain_IV_sf"/>
</dbReference>
<dbReference type="PANTHER" id="PTHR10192:SF19">
    <property type="entry name" value="MOLYBDOPTERIN BIOSYNTHESIS PROTEIN MJ0666-RELATED"/>
    <property type="match status" value="1"/>
</dbReference>
<dbReference type="GO" id="GO:0006777">
    <property type="term" value="P:Mo-molybdopterin cofactor biosynthetic process"/>
    <property type="evidence" value="ECO:0007669"/>
    <property type="project" value="TreeGrafter"/>
</dbReference>
<proteinExistence type="predicted"/>
<evidence type="ECO:0000313" key="3">
    <source>
        <dbReference type="Proteomes" id="UP000240880"/>
    </source>
</evidence>
<sequence>MHPVTQLTDYEEVLKLVAQRVQRVERVEKVGLSEACGRVSALDVFAKAHIPPFTRATFDGYALRWEDTIGASKAKPVSLKLVGTSKPAKPFRGFVHNKEAVRIFTGAPLPRGADSVVVVENTELQASTLKVYQEVKKGSNLDLEGSDIKKGETLLKKGEVIKPHHLSLLASQGYASVKVIGVRALVIPTGNEVKPVGTKLKMGEIYDSNSFSVTSLLEQMGVHVKRVRPLPDDPQRTQEVLERVSQKFELVIFMGGSSAGAEDFVPKAVRSLGEIFVHGVAISPGRPTLIGRVRKAVVVGLPGHPVSSFATTIMIIKPIVRAMYQGALFEECVVEAKLGHSLELEERLTYFRTVKLENGFAQVVYKSSSTLRSVLGAHGYILEKGPKSLKQGERVKVHLF</sequence>
<dbReference type="PANTHER" id="PTHR10192">
    <property type="entry name" value="MOLYBDOPTERIN BIOSYNTHESIS PROTEIN"/>
    <property type="match status" value="1"/>
</dbReference>
<dbReference type="Pfam" id="PF03453">
    <property type="entry name" value="MoeA_N"/>
    <property type="match status" value="1"/>
</dbReference>
<dbReference type="GO" id="GO:0061599">
    <property type="term" value="F:molybdopterin molybdotransferase activity"/>
    <property type="evidence" value="ECO:0007669"/>
    <property type="project" value="TreeGrafter"/>
</dbReference>
<organism evidence="2 3">
    <name type="scientific">Candidatus Marsarchaeota G1 archaeon OSP_D</name>
    <dbReference type="NCBI Taxonomy" id="1978155"/>
    <lineage>
        <taxon>Archaea</taxon>
        <taxon>Candidatus Marsarchaeota</taxon>
        <taxon>Candidatus Marsarchaeota group 1</taxon>
    </lineage>
</organism>
<accession>A0A2R6A772</accession>
<gene>
    <name evidence="2" type="ORF">B9Q01_08400</name>
</gene>
<dbReference type="SUPFAM" id="SSF53218">
    <property type="entry name" value="Molybdenum cofactor biosynthesis proteins"/>
    <property type="match status" value="1"/>
</dbReference>
<dbReference type="EMBL" id="NEXC01000083">
    <property type="protein sequence ID" value="PSN82312.1"/>
    <property type="molecule type" value="Genomic_DNA"/>
</dbReference>
<dbReference type="GO" id="GO:0005737">
    <property type="term" value="C:cytoplasm"/>
    <property type="evidence" value="ECO:0007669"/>
    <property type="project" value="TreeGrafter"/>
</dbReference>
<evidence type="ECO:0000313" key="2">
    <source>
        <dbReference type="EMBL" id="PSN82312.1"/>
    </source>
</evidence>
<name>A0A2R6A772_9ARCH</name>
<dbReference type="Gene3D" id="3.40.980.10">
    <property type="entry name" value="MoaB/Mog-like domain"/>
    <property type="match status" value="1"/>
</dbReference>
<evidence type="ECO:0000259" key="1">
    <source>
        <dbReference type="SMART" id="SM00852"/>
    </source>
</evidence>
<protein>
    <recommendedName>
        <fullName evidence="1">MoaB/Mog domain-containing protein</fullName>
    </recommendedName>
</protein>
<comment type="caution">
    <text evidence="2">The sequence shown here is derived from an EMBL/GenBank/DDBJ whole genome shotgun (WGS) entry which is preliminary data.</text>
</comment>
<dbReference type="InterPro" id="IPR038987">
    <property type="entry name" value="MoeA-like"/>
</dbReference>
<dbReference type="Gene3D" id="2.40.340.10">
    <property type="entry name" value="MoeA, C-terminal, domain IV"/>
    <property type="match status" value="1"/>
</dbReference>
<dbReference type="InterPro" id="IPR005110">
    <property type="entry name" value="MoeA_linker/N"/>
</dbReference>
<dbReference type="SMART" id="SM00852">
    <property type="entry name" value="MoCF_biosynth"/>
    <property type="match status" value="1"/>
</dbReference>
<feature type="domain" description="MoaB/Mog" evidence="1">
    <location>
        <begin position="185"/>
        <end position="322"/>
    </location>
</feature>
<dbReference type="Gene3D" id="2.170.190.11">
    <property type="entry name" value="Molybdopterin biosynthesis moea protein, domain 3"/>
    <property type="match status" value="1"/>
</dbReference>
<dbReference type="NCBIfam" id="TIGR00177">
    <property type="entry name" value="molyb_syn"/>
    <property type="match status" value="1"/>
</dbReference>
<dbReference type="InterPro" id="IPR036425">
    <property type="entry name" value="MoaB/Mog-like_dom_sf"/>
</dbReference>
<dbReference type="InterPro" id="IPR001453">
    <property type="entry name" value="MoaB/Mog_dom"/>
</dbReference>
<dbReference type="SUPFAM" id="SSF63882">
    <property type="entry name" value="MoeA N-terminal region -like"/>
    <property type="match status" value="1"/>
</dbReference>
<dbReference type="AlphaFoldDB" id="A0A2R6A772"/>
<dbReference type="SUPFAM" id="SSF63867">
    <property type="entry name" value="MoeA C-terminal domain-like"/>
    <property type="match status" value="1"/>
</dbReference>
<dbReference type="InterPro" id="IPR036135">
    <property type="entry name" value="MoeA_linker/N_sf"/>
</dbReference>
<dbReference type="Proteomes" id="UP000240880">
    <property type="component" value="Unassembled WGS sequence"/>
</dbReference>
<dbReference type="CDD" id="cd00887">
    <property type="entry name" value="MoeA"/>
    <property type="match status" value="1"/>
</dbReference>
<dbReference type="Pfam" id="PF00994">
    <property type="entry name" value="MoCF_biosynth"/>
    <property type="match status" value="1"/>
</dbReference>
<reference evidence="2 3" key="1">
    <citation type="submission" date="2017-04" db="EMBL/GenBank/DDBJ databases">
        <title>Novel microbial lineages endemic to geothermal iron-oxide mats fill important gaps in the evolutionary history of Archaea.</title>
        <authorList>
            <person name="Jay Z.J."/>
            <person name="Beam J.P."/>
            <person name="Dlakic M."/>
            <person name="Rusch D.B."/>
            <person name="Kozubal M.A."/>
            <person name="Inskeep W.P."/>
        </authorList>
    </citation>
    <scope>NUCLEOTIDE SEQUENCE [LARGE SCALE GENOMIC DNA]</scope>
    <source>
        <strain evidence="2">OSP_D</strain>
    </source>
</reference>
<dbReference type="Gene3D" id="3.90.105.10">
    <property type="entry name" value="Molybdopterin biosynthesis moea protein, domain 2"/>
    <property type="match status" value="1"/>
</dbReference>